<dbReference type="PANTHER" id="PTHR30093:SF2">
    <property type="entry name" value="TYPE II SECRETION SYSTEM PROTEIN H"/>
    <property type="match status" value="1"/>
</dbReference>
<dbReference type="NCBIfam" id="TIGR02532">
    <property type="entry name" value="IV_pilin_GFxxxE"/>
    <property type="match status" value="1"/>
</dbReference>
<feature type="domain" description="DUF1559" evidence="2">
    <location>
        <begin position="34"/>
        <end position="329"/>
    </location>
</feature>
<feature type="transmembrane region" description="Helical" evidence="1">
    <location>
        <begin position="12"/>
        <end position="33"/>
    </location>
</feature>
<keyword evidence="1" id="KW-0812">Transmembrane</keyword>
<dbReference type="EMBL" id="DSOK01000110">
    <property type="protein sequence ID" value="HEN14517.1"/>
    <property type="molecule type" value="Genomic_DNA"/>
</dbReference>
<dbReference type="Gene3D" id="3.30.700.10">
    <property type="entry name" value="Glycoprotein, Type 4 Pilin"/>
    <property type="match status" value="1"/>
</dbReference>
<gene>
    <name evidence="3" type="ORF">ENQ76_03485</name>
</gene>
<keyword evidence="1" id="KW-0472">Membrane</keyword>
<organism evidence="3">
    <name type="scientific">Schlesneria paludicola</name>
    <dbReference type="NCBI Taxonomy" id="360056"/>
    <lineage>
        <taxon>Bacteria</taxon>
        <taxon>Pseudomonadati</taxon>
        <taxon>Planctomycetota</taxon>
        <taxon>Planctomycetia</taxon>
        <taxon>Planctomycetales</taxon>
        <taxon>Planctomycetaceae</taxon>
        <taxon>Schlesneria</taxon>
    </lineage>
</organism>
<dbReference type="InterPro" id="IPR045584">
    <property type="entry name" value="Pilin-like"/>
</dbReference>
<comment type="caution">
    <text evidence="3">The sequence shown here is derived from an EMBL/GenBank/DDBJ whole genome shotgun (WGS) entry which is preliminary data.</text>
</comment>
<evidence type="ECO:0000256" key="1">
    <source>
        <dbReference type="SAM" id="Phobius"/>
    </source>
</evidence>
<dbReference type="PANTHER" id="PTHR30093">
    <property type="entry name" value="GENERAL SECRETION PATHWAY PROTEIN G"/>
    <property type="match status" value="1"/>
</dbReference>
<protein>
    <submittedName>
        <fullName evidence="3">DUF1559 domain-containing protein</fullName>
    </submittedName>
</protein>
<proteinExistence type="predicted"/>
<dbReference type="InterPro" id="IPR011453">
    <property type="entry name" value="DUF1559"/>
</dbReference>
<dbReference type="SUPFAM" id="SSF54523">
    <property type="entry name" value="Pili subunits"/>
    <property type="match status" value="1"/>
</dbReference>
<dbReference type="InterPro" id="IPR012902">
    <property type="entry name" value="N_methyl_site"/>
</dbReference>
<dbReference type="NCBIfam" id="TIGR04294">
    <property type="entry name" value="pre_pil_HX9DG"/>
    <property type="match status" value="1"/>
</dbReference>
<reference evidence="3" key="1">
    <citation type="journal article" date="2020" name="mSystems">
        <title>Genome- and Community-Level Interaction Insights into Carbon Utilization and Element Cycling Functions of Hydrothermarchaeota in Hydrothermal Sediment.</title>
        <authorList>
            <person name="Zhou Z."/>
            <person name="Liu Y."/>
            <person name="Xu W."/>
            <person name="Pan J."/>
            <person name="Luo Z.H."/>
            <person name="Li M."/>
        </authorList>
    </citation>
    <scope>NUCLEOTIDE SEQUENCE [LARGE SCALE GENOMIC DNA]</scope>
    <source>
        <strain evidence="3">SpSt-339</strain>
    </source>
</reference>
<dbReference type="AlphaFoldDB" id="A0A7C2PFV5"/>
<accession>A0A7C2PFV5</accession>
<sequence length="347" mass="37530">MTFRARLKGFTLIELLVVIAIIAILIALLLPAVQQAREAARRTQCRNHLKQLGLALHNYHDNYQYFPQGVTGVYQSRTTTGATGPGVGTEWRGHSVHWMLLPYIDQAPLYSQFNQNYGWDDLISSGGKSDNDVFNKVKITPYLCPSDRLMAGTTQGQNNYVMSTGPTTGWTATAAESVGIFSRRVSRGIRDITDGTSNTIAASEIIKGDNNNAVYELGPDLVRGIPFPSPYNRVKPTQAQLQAYSSACSAGTANHHSWAGLTWAGPMMNYTLFTTVAPPNPPLHTCFTCAGCGAGDGEGMFPARSRHTGGAHHLLGDGAVRFISDNTDLSLYQNLGTIGGNETVGDF</sequence>
<name>A0A7C2PFV5_9PLAN</name>
<keyword evidence="1" id="KW-1133">Transmembrane helix</keyword>
<dbReference type="Pfam" id="PF07963">
    <property type="entry name" value="N_methyl"/>
    <property type="match status" value="1"/>
</dbReference>
<evidence type="ECO:0000259" key="2">
    <source>
        <dbReference type="Pfam" id="PF07596"/>
    </source>
</evidence>
<dbReference type="Pfam" id="PF07596">
    <property type="entry name" value="SBP_bac_10"/>
    <property type="match status" value="1"/>
</dbReference>
<dbReference type="InterPro" id="IPR027558">
    <property type="entry name" value="Pre_pil_HX9DG_C"/>
</dbReference>
<dbReference type="PROSITE" id="PS00409">
    <property type="entry name" value="PROKAR_NTER_METHYL"/>
    <property type="match status" value="1"/>
</dbReference>
<evidence type="ECO:0000313" key="3">
    <source>
        <dbReference type="EMBL" id="HEN14517.1"/>
    </source>
</evidence>